<organism evidence="1 2">
    <name type="scientific">Lipingzhangella halophila</name>
    <dbReference type="NCBI Taxonomy" id="1783352"/>
    <lineage>
        <taxon>Bacteria</taxon>
        <taxon>Bacillati</taxon>
        <taxon>Actinomycetota</taxon>
        <taxon>Actinomycetes</taxon>
        <taxon>Streptosporangiales</taxon>
        <taxon>Nocardiopsidaceae</taxon>
        <taxon>Lipingzhangella</taxon>
    </lineage>
</organism>
<name>A0A7W7RFY0_9ACTN</name>
<dbReference type="EMBL" id="JACHJT010000001">
    <property type="protein sequence ID" value="MBB4931232.1"/>
    <property type="molecule type" value="Genomic_DNA"/>
</dbReference>
<accession>A0A7W7RFY0</accession>
<evidence type="ECO:0000313" key="1">
    <source>
        <dbReference type="EMBL" id="MBB4931232.1"/>
    </source>
</evidence>
<sequence length="153" mass="16932">MTETERTRLAALRDRFAELGCPDPEDAALSEFLDDIPQLARFLAVRHIWPRLIDEWANEGVLERFPAADRLLASGADRGDLAKVARLVAYETAFTMLYDLSAGGDPDAPDGTPEWCLQEVGPDGEPTGRYLDSLHEDLLMLDPSGREGADLFE</sequence>
<gene>
    <name evidence="1" type="ORF">F4561_002052</name>
</gene>
<proteinExistence type="predicted"/>
<comment type="caution">
    <text evidence="1">The sequence shown here is derived from an EMBL/GenBank/DDBJ whole genome shotgun (WGS) entry which is preliminary data.</text>
</comment>
<dbReference type="Proteomes" id="UP000523007">
    <property type="component" value="Unassembled WGS sequence"/>
</dbReference>
<reference evidence="1 2" key="1">
    <citation type="submission" date="2020-08" db="EMBL/GenBank/DDBJ databases">
        <title>Sequencing the genomes of 1000 actinobacteria strains.</title>
        <authorList>
            <person name="Klenk H.-P."/>
        </authorList>
    </citation>
    <scope>NUCLEOTIDE SEQUENCE [LARGE SCALE GENOMIC DNA]</scope>
    <source>
        <strain evidence="1 2">DSM 102030</strain>
    </source>
</reference>
<keyword evidence="2" id="KW-1185">Reference proteome</keyword>
<evidence type="ECO:0000313" key="2">
    <source>
        <dbReference type="Proteomes" id="UP000523007"/>
    </source>
</evidence>
<dbReference type="AlphaFoldDB" id="A0A7W7RFY0"/>
<protein>
    <submittedName>
        <fullName evidence="1">Uncharacterized protein</fullName>
    </submittedName>
</protein>
<dbReference type="RefSeq" id="WP_221445435.1">
    <property type="nucleotide sequence ID" value="NZ_JACHJT010000001.1"/>
</dbReference>